<dbReference type="RefSeq" id="WP_238018230.1">
    <property type="nucleotide sequence ID" value="NZ_JAIFZM010000002.1"/>
</dbReference>
<evidence type="ECO:0000256" key="3">
    <source>
        <dbReference type="ARBA" id="ARBA00022729"/>
    </source>
</evidence>
<evidence type="ECO:0000313" key="5">
    <source>
        <dbReference type="EMBL" id="MCG3418173.1"/>
    </source>
</evidence>
<sequence>MMKKFIFTLLMVASISILLVACEGSSEGSKNTVDYYSDLADDEPTVKKISEEIDLPIKFTGYSDGQAYQTAVSQSLGKENSPGIFKWWSGYRLKDLATTGQIADLTAEWEDYYTEAGINPELADAFTVDGKVYGAPLSVLYNVVFYNKKVFEEYNLSPPETFDDFLNIAETLKNEGVIPLAVKNDGWASFVWLQFFLGAYDPDLYTELVEGNVSYEDERVVEALSAWQSMIEKGYFGEPVKAVDQTKQFAKGDAAMTYEPPIFIKGLEDDYGMEANEDYGMFVIPSMDGTTKPAIFYEASPLVVSEASSQKEEAKEVLRELETKDAFEIYAKESKAAFVEGVKTGNEISDEINEIANSDDYILKLRYYESTPSAIVNAATENLWEFFYNPSDESLKKALENIQKVADEEEF</sequence>
<evidence type="ECO:0000256" key="1">
    <source>
        <dbReference type="ARBA" id="ARBA00008520"/>
    </source>
</evidence>
<dbReference type="PROSITE" id="PS51257">
    <property type="entry name" value="PROKAR_LIPOPROTEIN"/>
    <property type="match status" value="1"/>
</dbReference>
<dbReference type="InterPro" id="IPR050490">
    <property type="entry name" value="Bact_solute-bd_prot1"/>
</dbReference>
<accession>A0AAW5B3N1</accession>
<dbReference type="SUPFAM" id="SSF53850">
    <property type="entry name" value="Periplasmic binding protein-like II"/>
    <property type="match status" value="1"/>
</dbReference>
<dbReference type="GO" id="GO:0055085">
    <property type="term" value="P:transmembrane transport"/>
    <property type="evidence" value="ECO:0007669"/>
    <property type="project" value="InterPro"/>
</dbReference>
<organism evidence="5 6">
    <name type="scientific">Oceanobacillus jordanicus</name>
    <dbReference type="NCBI Taxonomy" id="2867266"/>
    <lineage>
        <taxon>Bacteria</taxon>
        <taxon>Bacillati</taxon>
        <taxon>Bacillota</taxon>
        <taxon>Bacilli</taxon>
        <taxon>Bacillales</taxon>
        <taxon>Bacillaceae</taxon>
        <taxon>Oceanobacillus</taxon>
    </lineage>
</organism>
<comment type="similarity">
    <text evidence="1">Belongs to the bacterial solute-binding protein 1 family.</text>
</comment>
<dbReference type="PANTHER" id="PTHR43649">
    <property type="entry name" value="ARABINOSE-BINDING PROTEIN-RELATED"/>
    <property type="match status" value="1"/>
</dbReference>
<evidence type="ECO:0000313" key="6">
    <source>
        <dbReference type="Proteomes" id="UP001199631"/>
    </source>
</evidence>
<protein>
    <submittedName>
        <fullName evidence="5">Extracellular solute-binding protein</fullName>
    </submittedName>
</protein>
<keyword evidence="2" id="KW-0813">Transport</keyword>
<proteinExistence type="inferred from homology"/>
<dbReference type="AlphaFoldDB" id="A0AAW5B3N1"/>
<evidence type="ECO:0000256" key="4">
    <source>
        <dbReference type="SAM" id="SignalP"/>
    </source>
</evidence>
<keyword evidence="6" id="KW-1185">Reference proteome</keyword>
<dbReference type="Proteomes" id="UP001199631">
    <property type="component" value="Unassembled WGS sequence"/>
</dbReference>
<gene>
    <name evidence="5" type="ORF">K3T81_03315</name>
</gene>
<dbReference type="InterPro" id="IPR006061">
    <property type="entry name" value="SBP_1_CS"/>
</dbReference>
<feature type="chain" id="PRO_5043464705" evidence="4">
    <location>
        <begin position="22"/>
        <end position="411"/>
    </location>
</feature>
<evidence type="ECO:0000256" key="2">
    <source>
        <dbReference type="ARBA" id="ARBA00022448"/>
    </source>
</evidence>
<keyword evidence="3 4" id="KW-0732">Signal</keyword>
<dbReference type="PROSITE" id="PS01037">
    <property type="entry name" value="SBP_BACTERIAL_1"/>
    <property type="match status" value="1"/>
</dbReference>
<name>A0AAW5B3N1_9BACI</name>
<dbReference type="Pfam" id="PF13416">
    <property type="entry name" value="SBP_bac_8"/>
    <property type="match status" value="1"/>
</dbReference>
<comment type="caution">
    <text evidence="5">The sequence shown here is derived from an EMBL/GenBank/DDBJ whole genome shotgun (WGS) entry which is preliminary data.</text>
</comment>
<feature type="signal peptide" evidence="4">
    <location>
        <begin position="1"/>
        <end position="21"/>
    </location>
</feature>
<dbReference type="EMBL" id="JAIFZM010000002">
    <property type="protein sequence ID" value="MCG3418173.1"/>
    <property type="molecule type" value="Genomic_DNA"/>
</dbReference>
<dbReference type="InterPro" id="IPR006059">
    <property type="entry name" value="SBP"/>
</dbReference>
<dbReference type="Gene3D" id="3.40.190.10">
    <property type="entry name" value="Periplasmic binding protein-like II"/>
    <property type="match status" value="2"/>
</dbReference>
<reference evidence="5 6" key="1">
    <citation type="journal article" date="2022" name="Evol. Bioinform. Online">
        <title>Draft Genome Sequence of Oceanobacillus jordanicus Strain GSFE11, a Halotolerant Plant Growth-Promoting Bacterial Endophyte Isolated From the Jordan Valley.</title>
        <authorList>
            <person name="Alhindi T."/>
            <person name="Albdaiwi R."/>
        </authorList>
    </citation>
    <scope>NUCLEOTIDE SEQUENCE [LARGE SCALE GENOMIC DNA]</scope>
    <source>
        <strain evidence="5 6">GSFE11</strain>
    </source>
</reference>